<evidence type="ECO:0000313" key="2">
    <source>
        <dbReference type="EMBL" id="RKN71553.1"/>
    </source>
</evidence>
<organism evidence="2 3">
    <name type="scientific">Streptomyces klenkii</name>
    <dbReference type="NCBI Taxonomy" id="1420899"/>
    <lineage>
        <taxon>Bacteria</taxon>
        <taxon>Bacillati</taxon>
        <taxon>Actinomycetota</taxon>
        <taxon>Actinomycetes</taxon>
        <taxon>Kitasatosporales</taxon>
        <taxon>Streptomycetaceae</taxon>
        <taxon>Streptomyces</taxon>
    </lineage>
</organism>
<accession>A0A3B0BE94</accession>
<comment type="caution">
    <text evidence="2">The sequence shown here is derived from an EMBL/GenBank/DDBJ whole genome shotgun (WGS) entry which is preliminary data.</text>
</comment>
<gene>
    <name evidence="2" type="ORF">D7231_16205</name>
</gene>
<name>A0A3B0BE94_9ACTN</name>
<keyword evidence="3" id="KW-1185">Reference proteome</keyword>
<evidence type="ECO:0000313" key="3">
    <source>
        <dbReference type="Proteomes" id="UP000270343"/>
    </source>
</evidence>
<proteinExistence type="predicted"/>
<dbReference type="Proteomes" id="UP000270343">
    <property type="component" value="Unassembled WGS sequence"/>
</dbReference>
<feature type="compositionally biased region" description="Low complexity" evidence="1">
    <location>
        <begin position="128"/>
        <end position="152"/>
    </location>
</feature>
<sequence length="515" mass="50619">MRAGVPTPPARPHLTLRGPNLRKSARFIALPAITAASLLATGCSAASGPSGSDPGAGAEKAAAARPPAAEPQLAVRAAPEGAGAPSAVARPSGSGKPAQKSALKVASFDQKSGRAVISGAAKPPKGVAPGRTPAPSGSAGAAGSASPEASPGKNSQVDVGDIIASAPAPGAPDGVLAKVTKVLGKTEQGTEVNTAPATLGALLGDSQAKGAVPVDPSTVEVEPLVKGVKASWTKTGNVHFGPKGANVPLGNLRLDVGTSIATAKDAPVSAAASASGFVQLAPEVDFAYDGGGAGFGGAPASASVSLSGDWSSQWELKGQAAASTDGKPLRVPFAKLHASPVIQVGPVPVVVNLGLTCYLQVDADGHVNVDVKEELKGGFRVGGAYNRGKGWSPVNTSDFSATSPQASVTAAGKVKAALGAEASVGLYGAVGVKADVAPYLRAEAEGSATASADGKASATGKWGAYGGLDLAGALQLQLQVFGTPIFEKPIPLGSLHKEWKLAGGEGTVSTGSRRK</sequence>
<feature type="region of interest" description="Disordered" evidence="1">
    <location>
        <begin position="119"/>
        <end position="157"/>
    </location>
</feature>
<evidence type="ECO:0000256" key="1">
    <source>
        <dbReference type="SAM" id="MobiDB-lite"/>
    </source>
</evidence>
<dbReference type="OrthoDB" id="4328722at2"/>
<feature type="compositionally biased region" description="Low complexity" evidence="1">
    <location>
        <begin position="44"/>
        <end position="71"/>
    </location>
</feature>
<dbReference type="AlphaFoldDB" id="A0A3B0BE94"/>
<dbReference type="EMBL" id="RBAM01000006">
    <property type="protein sequence ID" value="RKN71553.1"/>
    <property type="molecule type" value="Genomic_DNA"/>
</dbReference>
<reference evidence="2 3" key="1">
    <citation type="journal article" date="2015" name="Antonie Van Leeuwenhoek">
        <title>Streptomyces klenkii sp. nov., isolated from deep marine sediment.</title>
        <authorList>
            <person name="Veyisoglu A."/>
            <person name="Sahin N."/>
        </authorList>
    </citation>
    <scope>NUCLEOTIDE SEQUENCE [LARGE SCALE GENOMIC DNA]</scope>
    <source>
        <strain evidence="2 3">KCTC 29202</strain>
    </source>
</reference>
<feature type="region of interest" description="Disordered" evidence="1">
    <location>
        <begin position="43"/>
        <end position="107"/>
    </location>
</feature>
<protein>
    <submittedName>
        <fullName evidence="2">Uncharacterized protein</fullName>
    </submittedName>
</protein>